<dbReference type="Pfam" id="PF00614">
    <property type="entry name" value="PLDc"/>
    <property type="match status" value="1"/>
</dbReference>
<feature type="compositionally biased region" description="Gly residues" evidence="11">
    <location>
        <begin position="50"/>
        <end position="59"/>
    </location>
</feature>
<dbReference type="EC" id="3.1.4.4" evidence="10"/>
<evidence type="ECO:0000259" key="12">
    <source>
        <dbReference type="PROSITE" id="PS50004"/>
    </source>
</evidence>
<keyword evidence="8 10" id="KW-0442">Lipid degradation</keyword>
<evidence type="ECO:0000256" key="4">
    <source>
        <dbReference type="ARBA" id="ARBA00022723"/>
    </source>
</evidence>
<evidence type="ECO:0000256" key="1">
    <source>
        <dbReference type="ARBA" id="ARBA00000798"/>
    </source>
</evidence>
<comment type="caution">
    <text evidence="14">The sequence shown here is derived from an EMBL/GenBank/DDBJ whole genome shotgun (WGS) entry which is preliminary data.</text>
</comment>
<comment type="catalytic activity">
    <reaction evidence="1 10">
        <text>a 1,2-diacyl-sn-glycero-3-phosphocholine + H2O = a 1,2-diacyl-sn-glycero-3-phosphate + choline + H(+)</text>
        <dbReference type="Rhea" id="RHEA:14445"/>
        <dbReference type="ChEBI" id="CHEBI:15354"/>
        <dbReference type="ChEBI" id="CHEBI:15377"/>
        <dbReference type="ChEBI" id="CHEBI:15378"/>
        <dbReference type="ChEBI" id="CHEBI:57643"/>
        <dbReference type="ChEBI" id="CHEBI:58608"/>
        <dbReference type="EC" id="3.1.4.4"/>
    </reaction>
</comment>
<keyword evidence="5" id="KW-0677">Repeat</keyword>
<accession>A0AAE1WI93</accession>
<dbReference type="PROSITE" id="PS50004">
    <property type="entry name" value="C2"/>
    <property type="match status" value="1"/>
</dbReference>
<dbReference type="Proteomes" id="UP001289374">
    <property type="component" value="Unassembled WGS sequence"/>
</dbReference>
<feature type="domain" description="PLD phosphodiesterase" evidence="13">
    <location>
        <begin position="668"/>
        <end position="695"/>
    </location>
</feature>
<evidence type="ECO:0000256" key="3">
    <source>
        <dbReference type="ARBA" id="ARBA00010683"/>
    </source>
</evidence>
<reference evidence="14" key="1">
    <citation type="submission" date="2020-06" db="EMBL/GenBank/DDBJ databases">
        <authorList>
            <person name="Li T."/>
            <person name="Hu X."/>
            <person name="Zhang T."/>
            <person name="Song X."/>
            <person name="Zhang H."/>
            <person name="Dai N."/>
            <person name="Sheng W."/>
            <person name="Hou X."/>
            <person name="Wei L."/>
        </authorList>
    </citation>
    <scope>NUCLEOTIDE SEQUENCE</scope>
    <source>
        <strain evidence="14">K16</strain>
        <tissue evidence="14">Leaf</tissue>
    </source>
</reference>
<dbReference type="Gene3D" id="2.60.40.150">
    <property type="entry name" value="C2 domain"/>
    <property type="match status" value="1"/>
</dbReference>
<dbReference type="GO" id="GO:0046470">
    <property type="term" value="P:phosphatidylcholine metabolic process"/>
    <property type="evidence" value="ECO:0007669"/>
    <property type="project" value="InterPro"/>
</dbReference>
<proteinExistence type="inferred from homology"/>
<keyword evidence="4" id="KW-0479">Metal-binding</keyword>
<dbReference type="GO" id="GO:0005509">
    <property type="term" value="F:calcium ion binding"/>
    <property type="evidence" value="ECO:0007669"/>
    <property type="project" value="InterPro"/>
</dbReference>
<feature type="region of interest" description="Disordered" evidence="11">
    <location>
        <begin position="47"/>
        <end position="66"/>
    </location>
</feature>
<comment type="cofactor">
    <cofactor evidence="2 10">
        <name>Ca(2+)</name>
        <dbReference type="ChEBI" id="CHEBI:29108"/>
    </cofactor>
</comment>
<keyword evidence="7 10" id="KW-0106">Calcium</keyword>
<evidence type="ECO:0000256" key="9">
    <source>
        <dbReference type="ARBA" id="ARBA00023098"/>
    </source>
</evidence>
<dbReference type="SMART" id="SM00155">
    <property type="entry name" value="PLDc"/>
    <property type="match status" value="2"/>
</dbReference>
<evidence type="ECO:0000256" key="7">
    <source>
        <dbReference type="ARBA" id="ARBA00022837"/>
    </source>
</evidence>
<protein>
    <recommendedName>
        <fullName evidence="10">Phospholipase D</fullName>
        <ecNumber evidence="10">3.1.4.4</ecNumber>
    </recommendedName>
</protein>
<dbReference type="InterPro" id="IPR035892">
    <property type="entry name" value="C2_domain_sf"/>
</dbReference>
<evidence type="ECO:0000256" key="10">
    <source>
        <dbReference type="PIRNR" id="PIRNR036470"/>
    </source>
</evidence>
<evidence type="ECO:0000256" key="6">
    <source>
        <dbReference type="ARBA" id="ARBA00022801"/>
    </source>
</evidence>
<dbReference type="InterPro" id="IPR000008">
    <property type="entry name" value="C2_dom"/>
</dbReference>
<feature type="domain" description="PLD phosphodiesterase" evidence="13">
    <location>
        <begin position="358"/>
        <end position="393"/>
    </location>
</feature>
<dbReference type="Pfam" id="PF00168">
    <property type="entry name" value="C2"/>
    <property type="match status" value="1"/>
</dbReference>
<dbReference type="SUPFAM" id="SSF49562">
    <property type="entry name" value="C2 domain (Calcium/lipid-binding domain, CaLB)"/>
    <property type="match status" value="1"/>
</dbReference>
<dbReference type="GO" id="GO:0009395">
    <property type="term" value="P:phospholipid catabolic process"/>
    <property type="evidence" value="ECO:0007669"/>
    <property type="project" value="TreeGrafter"/>
</dbReference>
<dbReference type="AlphaFoldDB" id="A0AAE1WI93"/>
<dbReference type="SUPFAM" id="SSF56024">
    <property type="entry name" value="Phospholipase D/nuclease"/>
    <property type="match status" value="2"/>
</dbReference>
<dbReference type="Gene3D" id="3.30.870.10">
    <property type="entry name" value="Endonuclease Chain A"/>
    <property type="match status" value="2"/>
</dbReference>
<keyword evidence="6 10" id="KW-0378">Hydrolase</keyword>
<dbReference type="InterPro" id="IPR024632">
    <property type="entry name" value="PLipase_D_C"/>
</dbReference>
<dbReference type="EMBL" id="JACGWL010000010">
    <property type="protein sequence ID" value="KAK4393895.1"/>
    <property type="molecule type" value="Genomic_DNA"/>
</dbReference>
<evidence type="ECO:0000256" key="8">
    <source>
        <dbReference type="ARBA" id="ARBA00022963"/>
    </source>
</evidence>
<evidence type="ECO:0000256" key="5">
    <source>
        <dbReference type="ARBA" id="ARBA00022737"/>
    </source>
</evidence>
<name>A0AAE1WI93_9LAMI</name>
<evidence type="ECO:0000313" key="14">
    <source>
        <dbReference type="EMBL" id="KAK4393895.1"/>
    </source>
</evidence>
<keyword evidence="9" id="KW-0443">Lipid metabolism</keyword>
<dbReference type="InterPro" id="IPR001736">
    <property type="entry name" value="PLipase_D/transphosphatidylase"/>
</dbReference>
<dbReference type="PIRSF" id="PIRSF036470">
    <property type="entry name" value="PLD_plant"/>
    <property type="match status" value="1"/>
</dbReference>
<gene>
    <name evidence="14" type="ORF">Sango_1860300</name>
</gene>
<keyword evidence="15" id="KW-1185">Reference proteome</keyword>
<dbReference type="SMART" id="SM00239">
    <property type="entry name" value="C2"/>
    <property type="match status" value="1"/>
</dbReference>
<dbReference type="InterPro" id="IPR011402">
    <property type="entry name" value="PLipase_D_pln"/>
</dbReference>
<evidence type="ECO:0000256" key="2">
    <source>
        <dbReference type="ARBA" id="ARBA00001913"/>
    </source>
</evidence>
<dbReference type="FunFam" id="3.30.870.10:FF:000025">
    <property type="entry name" value="Phospholipase D delta"/>
    <property type="match status" value="1"/>
</dbReference>
<comment type="similarity">
    <text evidence="3 10">Belongs to the phospholipase D family. C2-PLD subfamily.</text>
</comment>
<evidence type="ECO:0000256" key="11">
    <source>
        <dbReference type="SAM" id="MobiDB-lite"/>
    </source>
</evidence>
<dbReference type="InterPro" id="IPR015679">
    <property type="entry name" value="PLipase_D_fam"/>
</dbReference>
<dbReference type="GO" id="GO:0005886">
    <property type="term" value="C:plasma membrane"/>
    <property type="evidence" value="ECO:0007669"/>
    <property type="project" value="TreeGrafter"/>
</dbReference>
<reference evidence="14" key="2">
    <citation type="journal article" date="2024" name="Plant">
        <title>Genomic evolution and insights into agronomic trait innovations of Sesamum species.</title>
        <authorList>
            <person name="Miao H."/>
            <person name="Wang L."/>
            <person name="Qu L."/>
            <person name="Liu H."/>
            <person name="Sun Y."/>
            <person name="Le M."/>
            <person name="Wang Q."/>
            <person name="Wei S."/>
            <person name="Zheng Y."/>
            <person name="Lin W."/>
            <person name="Duan Y."/>
            <person name="Cao H."/>
            <person name="Xiong S."/>
            <person name="Wang X."/>
            <person name="Wei L."/>
            <person name="Li C."/>
            <person name="Ma Q."/>
            <person name="Ju M."/>
            <person name="Zhao R."/>
            <person name="Li G."/>
            <person name="Mu C."/>
            <person name="Tian Q."/>
            <person name="Mei H."/>
            <person name="Zhang T."/>
            <person name="Gao T."/>
            <person name="Zhang H."/>
        </authorList>
    </citation>
    <scope>NUCLEOTIDE SEQUENCE</scope>
    <source>
        <strain evidence="14">K16</strain>
    </source>
</reference>
<dbReference type="Pfam" id="PF12357">
    <property type="entry name" value="PLD_C"/>
    <property type="match status" value="1"/>
</dbReference>
<sequence length="823" mass="93920">MADDPVLYLHGDLELHIFEARNLPNMDLVSERLRRCFTACDVCRPTADSGGEGSDGGGSSRHERKLHHHRKIITSDPYVTVSVPQTTLARTRVIPNSQNPKWNERFHIPLAHPLAFLDIRVKDNDIFGADTLGKVLIPAEKIASGEVISGWFPIISSSGKPPKPDTELRLELKFIPCDKNPLYKHGIAGDPSHRGVRNTYFPLRKGSSVILYQDAHVRNEDKMPEIELDNGLVRHHATCWEDICYAIAEAHHLIYIVGWSVFHKIKLIREPTRPLPRGGDLTLGELLKYKSQEGVRVLLLVWDDKTSHDKFFINTAGVMKTHDEETKKFFRHSSVICVLSPRYGSSKLSYMKQQVVGNLFTHHQKCVLVDTQAHGNNRKITAFLGGIDLCDGRYDTPEHRLFRDLETVFNNDFHQPTFAEGTKAPRQPWHDLHCRIDGPAAYDVLINFAQRWRKTTKSSPEDDPKLYVNKEENPENWHVQVKIPQLISERLPKNSMMKLRHRLEVLNLICSKNLVIDRSIQTAYIQAIRSAQHFIYIENQYFLGSSYAWPAYKDAGVDHLIPMELAMKIATKIRANERFAVYVVLPMWPEGNPKDNVMQEILFWQGQTMQMMYQVIANEIKSMQLLDSHPLDYLNFFCLGNREQFTNTAAQVSGDADKVSDSQKFQRFMIYVHAKGMIVDDEYVIIGSANINQRSMAGTKDTEIAMGAYQPHHTWTGKQRHPHGEVYGYRMSLWSEHLGTVENCFKEPETLECVKRVNEVGEDNWKRYTSDDFTQLQGHLLKYPVAVDVDGNVSPLPGYENFPDVGGRVLGAHSPTIPDVLTT</sequence>
<evidence type="ECO:0000259" key="13">
    <source>
        <dbReference type="PROSITE" id="PS50035"/>
    </source>
</evidence>
<dbReference type="PROSITE" id="PS50035">
    <property type="entry name" value="PLD"/>
    <property type="match status" value="2"/>
</dbReference>
<feature type="domain" description="C2" evidence="12">
    <location>
        <begin position="1"/>
        <end position="152"/>
    </location>
</feature>
<dbReference type="PANTHER" id="PTHR18896:SF86">
    <property type="entry name" value="PHOSPHOLIPASE D DELTA"/>
    <property type="match status" value="1"/>
</dbReference>
<dbReference type="GO" id="GO:0004630">
    <property type="term" value="F:phospholipase D activity"/>
    <property type="evidence" value="ECO:0007669"/>
    <property type="project" value="UniProtKB-EC"/>
</dbReference>
<organism evidence="14 15">
    <name type="scientific">Sesamum angolense</name>
    <dbReference type="NCBI Taxonomy" id="2727404"/>
    <lineage>
        <taxon>Eukaryota</taxon>
        <taxon>Viridiplantae</taxon>
        <taxon>Streptophyta</taxon>
        <taxon>Embryophyta</taxon>
        <taxon>Tracheophyta</taxon>
        <taxon>Spermatophyta</taxon>
        <taxon>Magnoliopsida</taxon>
        <taxon>eudicotyledons</taxon>
        <taxon>Gunneridae</taxon>
        <taxon>Pentapetalae</taxon>
        <taxon>asterids</taxon>
        <taxon>lamiids</taxon>
        <taxon>Lamiales</taxon>
        <taxon>Pedaliaceae</taxon>
        <taxon>Sesamum</taxon>
    </lineage>
</organism>
<comment type="function">
    <text evidence="10">Hydrolyzes glycerol-phospholipids at the terminal phosphodiesteric bond.</text>
</comment>
<dbReference type="CDD" id="cd04015">
    <property type="entry name" value="C2_plant_PLD"/>
    <property type="match status" value="1"/>
</dbReference>
<dbReference type="PANTHER" id="PTHR18896">
    <property type="entry name" value="PHOSPHOLIPASE D"/>
    <property type="match status" value="1"/>
</dbReference>
<evidence type="ECO:0000313" key="15">
    <source>
        <dbReference type="Proteomes" id="UP001289374"/>
    </source>
</evidence>